<dbReference type="AlphaFoldDB" id="A0A0A9BC84"/>
<dbReference type="EMBL" id="GBRH01239055">
    <property type="protein sequence ID" value="JAD58840.1"/>
    <property type="molecule type" value="Transcribed_RNA"/>
</dbReference>
<accession>A0A0A9BC84</accession>
<protein>
    <submittedName>
        <fullName evidence="2">Uncharacterized protein</fullName>
    </submittedName>
</protein>
<sequence length="90" mass="9258">MGTRTPGGVRSRKRSSETGLAPAPAAVAAGATTAATMATEAAGTPPPVAPPLLVTLVLITERARVLGANPETVSRRYYYSLRFVSLLACC</sequence>
<reference evidence="2" key="2">
    <citation type="journal article" date="2015" name="Data Brief">
        <title>Shoot transcriptome of the giant reed, Arundo donax.</title>
        <authorList>
            <person name="Barrero R.A."/>
            <person name="Guerrero F.D."/>
            <person name="Moolhuijzen P."/>
            <person name="Goolsby J.A."/>
            <person name="Tidwell J."/>
            <person name="Bellgard S.E."/>
            <person name="Bellgard M.I."/>
        </authorList>
    </citation>
    <scope>NUCLEOTIDE SEQUENCE</scope>
    <source>
        <tissue evidence="2">Shoot tissue taken approximately 20 cm above the soil surface</tissue>
    </source>
</reference>
<name>A0A0A9BC84_ARUDO</name>
<proteinExistence type="predicted"/>
<reference evidence="2" key="1">
    <citation type="submission" date="2014-09" db="EMBL/GenBank/DDBJ databases">
        <authorList>
            <person name="Magalhaes I.L.F."/>
            <person name="Oliveira U."/>
            <person name="Santos F.R."/>
            <person name="Vidigal T.H.D.A."/>
            <person name="Brescovit A.D."/>
            <person name="Santos A.J."/>
        </authorList>
    </citation>
    <scope>NUCLEOTIDE SEQUENCE</scope>
    <source>
        <tissue evidence="2">Shoot tissue taken approximately 20 cm above the soil surface</tissue>
    </source>
</reference>
<organism evidence="2">
    <name type="scientific">Arundo donax</name>
    <name type="common">Giant reed</name>
    <name type="synonym">Donax arundinaceus</name>
    <dbReference type="NCBI Taxonomy" id="35708"/>
    <lineage>
        <taxon>Eukaryota</taxon>
        <taxon>Viridiplantae</taxon>
        <taxon>Streptophyta</taxon>
        <taxon>Embryophyta</taxon>
        <taxon>Tracheophyta</taxon>
        <taxon>Spermatophyta</taxon>
        <taxon>Magnoliopsida</taxon>
        <taxon>Liliopsida</taxon>
        <taxon>Poales</taxon>
        <taxon>Poaceae</taxon>
        <taxon>PACMAD clade</taxon>
        <taxon>Arundinoideae</taxon>
        <taxon>Arundineae</taxon>
        <taxon>Arundo</taxon>
    </lineage>
</organism>
<evidence type="ECO:0000256" key="1">
    <source>
        <dbReference type="SAM" id="MobiDB-lite"/>
    </source>
</evidence>
<feature type="region of interest" description="Disordered" evidence="1">
    <location>
        <begin position="1"/>
        <end position="24"/>
    </location>
</feature>
<evidence type="ECO:0000313" key="2">
    <source>
        <dbReference type="EMBL" id="JAD58840.1"/>
    </source>
</evidence>